<accession>W2L9R0</accession>
<dbReference type="OrthoDB" id="122907at2759"/>
<sequence length="71" mass="8265">MNEWISKIWRPSVTGRRMLLLDSLKVHKKASIRETLETECTTQVQYIPSGCYCPMSANGCQRNADLQKEYR</sequence>
<dbReference type="Proteomes" id="UP000054423">
    <property type="component" value="Unassembled WGS sequence"/>
</dbReference>
<dbReference type="AlphaFoldDB" id="W2L9R0"/>
<gene>
    <name evidence="1" type="ORF">L917_08450</name>
</gene>
<proteinExistence type="predicted"/>
<reference evidence="1" key="1">
    <citation type="submission" date="2013-11" db="EMBL/GenBank/DDBJ databases">
        <title>The Genome Sequence of Phytophthora parasitica CHvinca01.</title>
        <authorList>
            <consortium name="The Broad Institute Genomics Platform"/>
            <person name="Russ C."/>
            <person name="Tyler B."/>
            <person name="Panabieres F."/>
            <person name="Shan W."/>
            <person name="Tripathy S."/>
            <person name="Grunwald N."/>
            <person name="Machado M."/>
            <person name="Johnson C.S."/>
            <person name="Arredondo F."/>
            <person name="Hong C."/>
            <person name="Coffey M."/>
            <person name="Young S.K."/>
            <person name="Zeng Q."/>
            <person name="Gargeya S."/>
            <person name="Fitzgerald M."/>
            <person name="Abouelleil A."/>
            <person name="Alvarado L."/>
            <person name="Chapman S.B."/>
            <person name="Gainer-Dewar J."/>
            <person name="Goldberg J."/>
            <person name="Griggs A."/>
            <person name="Gujja S."/>
            <person name="Hansen M."/>
            <person name="Howarth C."/>
            <person name="Imamovic A."/>
            <person name="Ireland A."/>
            <person name="Larimer J."/>
            <person name="McCowan C."/>
            <person name="Murphy C."/>
            <person name="Pearson M."/>
            <person name="Poon T.W."/>
            <person name="Priest M."/>
            <person name="Roberts A."/>
            <person name="Saif S."/>
            <person name="Shea T."/>
            <person name="Sykes S."/>
            <person name="Wortman J."/>
            <person name="Nusbaum C."/>
            <person name="Birren B."/>
        </authorList>
    </citation>
    <scope>NUCLEOTIDE SEQUENCE [LARGE SCALE GENOMIC DNA]</scope>
    <source>
        <strain evidence="1">CHvinca01</strain>
    </source>
</reference>
<organism evidence="1">
    <name type="scientific">Phytophthora nicotianae</name>
    <name type="common">Potato buckeye rot agent</name>
    <name type="synonym">Phytophthora parasitica</name>
    <dbReference type="NCBI Taxonomy" id="4792"/>
    <lineage>
        <taxon>Eukaryota</taxon>
        <taxon>Sar</taxon>
        <taxon>Stramenopiles</taxon>
        <taxon>Oomycota</taxon>
        <taxon>Peronosporomycetes</taxon>
        <taxon>Peronosporales</taxon>
        <taxon>Peronosporaceae</taxon>
        <taxon>Phytophthora</taxon>
    </lineage>
</organism>
<feature type="non-terminal residue" evidence="1">
    <location>
        <position position="71"/>
    </location>
</feature>
<evidence type="ECO:0008006" key="2">
    <source>
        <dbReference type="Google" id="ProtNLM"/>
    </source>
</evidence>
<evidence type="ECO:0000313" key="1">
    <source>
        <dbReference type="EMBL" id="ETL93380.1"/>
    </source>
</evidence>
<name>W2L9R0_PHYNI</name>
<dbReference type="EMBL" id="KI679608">
    <property type="protein sequence ID" value="ETL93380.1"/>
    <property type="molecule type" value="Genomic_DNA"/>
</dbReference>
<protein>
    <recommendedName>
        <fullName evidence="2">DDE-1 domain-containing protein</fullName>
    </recommendedName>
</protein>